<dbReference type="PANTHER" id="PTHR12110">
    <property type="entry name" value="HYDROXYPYRUVATE ISOMERASE"/>
    <property type="match status" value="1"/>
</dbReference>
<accession>A0A928V081</accession>
<dbReference type="InterPro" id="IPR036237">
    <property type="entry name" value="Xyl_isomerase-like_sf"/>
</dbReference>
<reference evidence="2" key="1">
    <citation type="submission" date="2018-02" db="EMBL/GenBank/DDBJ databases">
        <authorList>
            <person name="Vasarhelyi B.M."/>
            <person name="Deshmukh S."/>
            <person name="Balint B."/>
            <person name="Kukolya J."/>
        </authorList>
    </citation>
    <scope>NUCLEOTIDE SEQUENCE</scope>
    <source>
        <strain evidence="2">KB22</strain>
    </source>
</reference>
<dbReference type="SUPFAM" id="SSF51658">
    <property type="entry name" value="Xylose isomerase-like"/>
    <property type="match status" value="1"/>
</dbReference>
<dbReference type="Pfam" id="PF01261">
    <property type="entry name" value="AP_endonuc_2"/>
    <property type="match status" value="1"/>
</dbReference>
<proteinExistence type="predicted"/>
<feature type="domain" description="Xylose isomerase-like TIM barrel" evidence="1">
    <location>
        <begin position="112"/>
        <end position="272"/>
    </location>
</feature>
<organism evidence="2 3">
    <name type="scientific">Sphingobacterium hungaricum</name>
    <dbReference type="NCBI Taxonomy" id="2082723"/>
    <lineage>
        <taxon>Bacteria</taxon>
        <taxon>Pseudomonadati</taxon>
        <taxon>Bacteroidota</taxon>
        <taxon>Sphingobacteriia</taxon>
        <taxon>Sphingobacteriales</taxon>
        <taxon>Sphingobacteriaceae</taxon>
        <taxon>Sphingobacterium</taxon>
    </lineage>
</organism>
<dbReference type="InterPro" id="IPR050312">
    <property type="entry name" value="IolE/XylAMocC-like"/>
</dbReference>
<name>A0A928V081_9SPHI</name>
<dbReference type="Gene3D" id="3.20.20.150">
    <property type="entry name" value="Divalent-metal-dependent TIM barrel enzymes"/>
    <property type="match status" value="1"/>
</dbReference>
<sequence length="284" mass="31938">MEFSRRNFIRLGALSSLSSILFTKASAESFIQKDSFNSEKDAFKLGMAGYSFVNFNLDDSLKMMKRMDIRYLCIKDFHLPLNSTAEQVAAFHQKLSGANVTGYAVGPIYMTKSKTEIDNAFDYAKLVGVDLIVGIPNKEDLEYISKKTEEYNIRYALHNHGPEDKLYPNAKSIYDLINHLSPKMGICFDMGHNMRDGREPSADLKSYHKRIFDIHLKNVTEATEKGSTCELGRGIIDVPKFVKTLRSVGYAGKCSLEFEKDMKDPLAGIAESKGYFQGVCDAVK</sequence>
<dbReference type="InterPro" id="IPR013022">
    <property type="entry name" value="Xyl_isomerase-like_TIM-brl"/>
</dbReference>
<comment type="caution">
    <text evidence="2">The sequence shown here is derived from an EMBL/GenBank/DDBJ whole genome shotgun (WGS) entry which is preliminary data.</text>
</comment>
<protein>
    <submittedName>
        <fullName evidence="2">Xylose isomerase</fullName>
    </submittedName>
</protein>
<dbReference type="AlphaFoldDB" id="A0A928V081"/>
<dbReference type="EMBL" id="PRDK01000005">
    <property type="protein sequence ID" value="MBE8714077.1"/>
    <property type="molecule type" value="Genomic_DNA"/>
</dbReference>
<evidence type="ECO:0000313" key="3">
    <source>
        <dbReference type="Proteomes" id="UP000616201"/>
    </source>
</evidence>
<keyword evidence="2" id="KW-0413">Isomerase</keyword>
<dbReference type="GO" id="GO:0016853">
    <property type="term" value="F:isomerase activity"/>
    <property type="evidence" value="ECO:0007669"/>
    <property type="project" value="UniProtKB-KW"/>
</dbReference>
<dbReference type="RefSeq" id="WP_196934253.1">
    <property type="nucleotide sequence ID" value="NZ_MU158697.1"/>
</dbReference>
<dbReference type="Proteomes" id="UP000616201">
    <property type="component" value="Unassembled WGS sequence"/>
</dbReference>
<dbReference type="PANTHER" id="PTHR12110:SF41">
    <property type="entry name" value="INOSOSE DEHYDRATASE"/>
    <property type="match status" value="1"/>
</dbReference>
<evidence type="ECO:0000313" key="2">
    <source>
        <dbReference type="EMBL" id="MBE8714077.1"/>
    </source>
</evidence>
<gene>
    <name evidence="2" type="ORF">C4F49_10330</name>
</gene>
<keyword evidence="3" id="KW-1185">Reference proteome</keyword>
<evidence type="ECO:0000259" key="1">
    <source>
        <dbReference type="Pfam" id="PF01261"/>
    </source>
</evidence>